<dbReference type="EMBL" id="JACHXD010000016">
    <property type="protein sequence ID" value="MBB3121423.1"/>
    <property type="molecule type" value="Genomic_DNA"/>
</dbReference>
<dbReference type="AlphaFoldDB" id="A0A7W5BE05"/>
<comment type="caution">
    <text evidence="1">The sequence shown here is derived from an EMBL/GenBank/DDBJ whole genome shotgun (WGS) entry which is preliminary data.</text>
</comment>
<accession>A0A7W5BE05</accession>
<dbReference type="RefSeq" id="WP_183443138.1">
    <property type="nucleotide sequence ID" value="NZ_JACHXD010000016.1"/>
</dbReference>
<reference evidence="1 2" key="1">
    <citation type="submission" date="2020-08" db="EMBL/GenBank/DDBJ databases">
        <title>Genomic Encyclopedia of Type Strains, Phase III (KMG-III): the genomes of soil and plant-associated and newly described type strains.</title>
        <authorList>
            <person name="Whitman W."/>
        </authorList>
    </citation>
    <scope>NUCLEOTIDE SEQUENCE [LARGE SCALE GENOMIC DNA]</scope>
    <source>
        <strain evidence="1 2">CECT 8897</strain>
    </source>
</reference>
<gene>
    <name evidence="1" type="ORF">FHS03_004501</name>
</gene>
<sequence>MIKKFLSIFRNLSATKPQSDGSSSAHWLTKDDPKNPFVLEGFDCYGFVSSMISTTKDPDLARSFVALRSEDGQTLCNTLPEDSAEIPCSLAYAHAGEIRDGAIFKSSAMEEKWDIYLYDNRVYFCRSWAGTLAFVAELTPAENMFHISRVWASRSVEPTLAIRQVDYLVRSHLYKRHIPHPLPADMPRDPNVVALYSFSQYGRLCCFGSFEDTLSQTVLKSEV</sequence>
<evidence type="ECO:0000313" key="1">
    <source>
        <dbReference type="EMBL" id="MBB3121423.1"/>
    </source>
</evidence>
<proteinExistence type="predicted"/>
<dbReference type="Proteomes" id="UP000541535">
    <property type="component" value="Unassembled WGS sequence"/>
</dbReference>
<organism evidence="1 2">
    <name type="scientific">Pseudoduganella violacea</name>
    <dbReference type="NCBI Taxonomy" id="1715466"/>
    <lineage>
        <taxon>Bacteria</taxon>
        <taxon>Pseudomonadati</taxon>
        <taxon>Pseudomonadota</taxon>
        <taxon>Betaproteobacteria</taxon>
        <taxon>Burkholderiales</taxon>
        <taxon>Oxalobacteraceae</taxon>
        <taxon>Telluria group</taxon>
        <taxon>Pseudoduganella</taxon>
    </lineage>
</organism>
<keyword evidence="2" id="KW-1185">Reference proteome</keyword>
<name>A0A7W5BE05_9BURK</name>
<protein>
    <submittedName>
        <fullName evidence="1">Uncharacterized protein</fullName>
    </submittedName>
</protein>
<evidence type="ECO:0000313" key="2">
    <source>
        <dbReference type="Proteomes" id="UP000541535"/>
    </source>
</evidence>